<reference evidence="7" key="1">
    <citation type="submission" date="2018-06" db="EMBL/GenBank/DDBJ databases">
        <authorList>
            <person name="Zhirakovskaya E."/>
        </authorList>
    </citation>
    <scope>NUCLEOTIDE SEQUENCE</scope>
</reference>
<evidence type="ECO:0000256" key="2">
    <source>
        <dbReference type="ARBA" id="ARBA00022814"/>
    </source>
</evidence>
<keyword evidence="2" id="KW-0889">Transcription antitermination</keyword>
<dbReference type="GO" id="GO:0003723">
    <property type="term" value="F:RNA binding"/>
    <property type="evidence" value="ECO:0007669"/>
    <property type="project" value="UniProtKB-KW"/>
</dbReference>
<dbReference type="PANTHER" id="PTHR11078:SF3">
    <property type="entry name" value="ANTITERMINATION NUSB DOMAIN-CONTAINING PROTEIN"/>
    <property type="match status" value="1"/>
</dbReference>
<dbReference type="HAMAP" id="MF_00073">
    <property type="entry name" value="NusB"/>
    <property type="match status" value="1"/>
</dbReference>
<evidence type="ECO:0000256" key="4">
    <source>
        <dbReference type="ARBA" id="ARBA00023015"/>
    </source>
</evidence>
<evidence type="ECO:0000259" key="6">
    <source>
        <dbReference type="Pfam" id="PF01029"/>
    </source>
</evidence>
<sequence length="145" mass="16402">MSASIAKLRSNARKKATQALYQWQMSGNDIIEIETQFHQEQNMEKVDVDYFHKLLHSIPAEVSSLDQLIDGYSDRKTDELDPVEQAILRLSSYELKACIDVPYKVVISEAVTLAKLFGSDKSHAFVNSILDKLAKDLRKTEVTGK</sequence>
<dbReference type="NCBIfam" id="TIGR01951">
    <property type="entry name" value="nusB"/>
    <property type="match status" value="1"/>
</dbReference>
<keyword evidence="3" id="KW-0694">RNA-binding</keyword>
<keyword evidence="4" id="KW-0805">Transcription regulation</keyword>
<evidence type="ECO:0000256" key="1">
    <source>
        <dbReference type="ARBA" id="ARBA00005952"/>
    </source>
</evidence>
<protein>
    <submittedName>
        <fullName evidence="7">Transcription termination protein NusB</fullName>
    </submittedName>
</protein>
<comment type="similarity">
    <text evidence="1">Belongs to the NusB family.</text>
</comment>
<gene>
    <name evidence="7" type="ORF">MNBD_GAMMA09-332</name>
</gene>
<proteinExistence type="inferred from homology"/>
<dbReference type="InterPro" id="IPR035926">
    <property type="entry name" value="NusB-like_sf"/>
</dbReference>
<evidence type="ECO:0000256" key="5">
    <source>
        <dbReference type="ARBA" id="ARBA00023163"/>
    </source>
</evidence>
<dbReference type="InterPro" id="IPR011605">
    <property type="entry name" value="NusB_fam"/>
</dbReference>
<dbReference type="Pfam" id="PF01029">
    <property type="entry name" value="NusB"/>
    <property type="match status" value="1"/>
</dbReference>
<dbReference type="Gene3D" id="1.10.940.10">
    <property type="entry name" value="NusB-like"/>
    <property type="match status" value="1"/>
</dbReference>
<dbReference type="InterPro" id="IPR006027">
    <property type="entry name" value="NusB_RsmB_TIM44"/>
</dbReference>
<dbReference type="GO" id="GO:0006353">
    <property type="term" value="P:DNA-templated transcription termination"/>
    <property type="evidence" value="ECO:0007669"/>
    <property type="project" value="InterPro"/>
</dbReference>
<dbReference type="AlphaFoldDB" id="A0A3B0Y1A3"/>
<name>A0A3B0Y1A3_9ZZZZ</name>
<dbReference type="PANTHER" id="PTHR11078">
    <property type="entry name" value="N UTILIZATION SUBSTANCE PROTEIN B-RELATED"/>
    <property type="match status" value="1"/>
</dbReference>
<evidence type="ECO:0000256" key="3">
    <source>
        <dbReference type="ARBA" id="ARBA00022884"/>
    </source>
</evidence>
<feature type="domain" description="NusB/RsmB/TIM44" evidence="6">
    <location>
        <begin position="11"/>
        <end position="135"/>
    </location>
</feature>
<dbReference type="SUPFAM" id="SSF48013">
    <property type="entry name" value="NusB-like"/>
    <property type="match status" value="1"/>
</dbReference>
<organism evidence="7">
    <name type="scientific">hydrothermal vent metagenome</name>
    <dbReference type="NCBI Taxonomy" id="652676"/>
    <lineage>
        <taxon>unclassified sequences</taxon>
        <taxon>metagenomes</taxon>
        <taxon>ecological metagenomes</taxon>
    </lineage>
</organism>
<dbReference type="EMBL" id="UOFI01000020">
    <property type="protein sequence ID" value="VAW62284.1"/>
    <property type="molecule type" value="Genomic_DNA"/>
</dbReference>
<dbReference type="GO" id="GO:0005829">
    <property type="term" value="C:cytosol"/>
    <property type="evidence" value="ECO:0007669"/>
    <property type="project" value="TreeGrafter"/>
</dbReference>
<accession>A0A3B0Y1A3</accession>
<keyword evidence="5" id="KW-0804">Transcription</keyword>
<evidence type="ECO:0000313" key="7">
    <source>
        <dbReference type="EMBL" id="VAW62284.1"/>
    </source>
</evidence>
<dbReference type="GO" id="GO:0031564">
    <property type="term" value="P:transcription antitermination"/>
    <property type="evidence" value="ECO:0007669"/>
    <property type="project" value="UniProtKB-KW"/>
</dbReference>